<dbReference type="Proteomes" id="UP000187313">
    <property type="component" value="Unassembled WGS sequence"/>
</dbReference>
<protein>
    <recommendedName>
        <fullName evidence="3">GrpB family protein</fullName>
    </recommendedName>
</protein>
<dbReference type="InterPro" id="IPR007344">
    <property type="entry name" value="GrpB/CoaE"/>
</dbReference>
<dbReference type="InterPro" id="IPR043519">
    <property type="entry name" value="NT_sf"/>
</dbReference>
<gene>
    <name evidence="1" type="ORF">BSK51_10935</name>
</gene>
<name>A0ABX3HS73_9BACL</name>
<comment type="caution">
    <text evidence="1">The sequence shown here is derived from an EMBL/GenBank/DDBJ whole genome shotgun (WGS) entry which is preliminary data.</text>
</comment>
<keyword evidence="2" id="KW-1185">Reference proteome</keyword>
<dbReference type="PANTHER" id="PTHR34822:SF1">
    <property type="entry name" value="GRPB FAMILY PROTEIN"/>
    <property type="match status" value="1"/>
</dbReference>
<evidence type="ECO:0000313" key="2">
    <source>
        <dbReference type="Proteomes" id="UP000187313"/>
    </source>
</evidence>
<organism evidence="1 2">
    <name type="scientific">Paenibacillus odorifer</name>
    <dbReference type="NCBI Taxonomy" id="189426"/>
    <lineage>
        <taxon>Bacteria</taxon>
        <taxon>Bacillati</taxon>
        <taxon>Bacillota</taxon>
        <taxon>Bacilli</taxon>
        <taxon>Bacillales</taxon>
        <taxon>Paenibacillaceae</taxon>
        <taxon>Paenibacillus</taxon>
    </lineage>
</organism>
<dbReference type="SUPFAM" id="SSF81301">
    <property type="entry name" value="Nucleotidyltransferase"/>
    <property type="match status" value="1"/>
</dbReference>
<dbReference type="PANTHER" id="PTHR34822">
    <property type="entry name" value="GRPB DOMAIN PROTEIN (AFU_ORTHOLOGUE AFUA_1G01530)"/>
    <property type="match status" value="1"/>
</dbReference>
<evidence type="ECO:0008006" key="3">
    <source>
        <dbReference type="Google" id="ProtNLM"/>
    </source>
</evidence>
<accession>A0ABX3HS73</accession>
<proteinExistence type="predicted"/>
<dbReference type="EMBL" id="MPTD01000006">
    <property type="protein sequence ID" value="OMD52748.1"/>
    <property type="molecule type" value="Genomic_DNA"/>
</dbReference>
<dbReference type="RefSeq" id="WP_076299150.1">
    <property type="nucleotide sequence ID" value="NZ_MPTD01000006.1"/>
</dbReference>
<reference evidence="1 2" key="1">
    <citation type="submission" date="2016-10" db="EMBL/GenBank/DDBJ databases">
        <title>Paenibacillus species isolates.</title>
        <authorList>
            <person name="Beno S.M."/>
        </authorList>
    </citation>
    <scope>NUCLEOTIDE SEQUENCE [LARGE SCALE GENOMIC DNA]</scope>
    <source>
        <strain evidence="1 2">FSL R5-0923</strain>
    </source>
</reference>
<dbReference type="Gene3D" id="3.30.460.10">
    <property type="entry name" value="Beta Polymerase, domain 2"/>
    <property type="match status" value="2"/>
</dbReference>
<dbReference type="Pfam" id="PF04229">
    <property type="entry name" value="GrpB"/>
    <property type="match status" value="2"/>
</dbReference>
<evidence type="ECO:0000313" key="1">
    <source>
        <dbReference type="EMBL" id="OMD52748.1"/>
    </source>
</evidence>
<sequence length="134" mass="15193">MDVTVTQYNEKWNLIFQEESRKIKEIFAEALIDIHHIGSTSVPGLKAKPIIDMMPVVRNIEVIDDFNAQTTELGYECMGEFGMSGEAAEQYGNLKEDLANQFPKDIEAYMGGKEAFVTELERTALEYYSTLTIN</sequence>